<dbReference type="AlphaFoldDB" id="A0A645IH64"/>
<gene>
    <name evidence="1" type="ORF">SDC9_194290</name>
</gene>
<organism evidence="1">
    <name type="scientific">bioreactor metagenome</name>
    <dbReference type="NCBI Taxonomy" id="1076179"/>
    <lineage>
        <taxon>unclassified sequences</taxon>
        <taxon>metagenomes</taxon>
        <taxon>ecological metagenomes</taxon>
    </lineage>
</organism>
<proteinExistence type="predicted"/>
<reference evidence="1" key="1">
    <citation type="submission" date="2019-08" db="EMBL/GenBank/DDBJ databases">
        <authorList>
            <person name="Kucharzyk K."/>
            <person name="Murdoch R.W."/>
            <person name="Higgins S."/>
            <person name="Loffler F."/>
        </authorList>
    </citation>
    <scope>NUCLEOTIDE SEQUENCE</scope>
</reference>
<name>A0A645IH64_9ZZZZ</name>
<comment type="caution">
    <text evidence="1">The sequence shown here is derived from an EMBL/GenBank/DDBJ whole genome shotgun (WGS) entry which is preliminary data.</text>
</comment>
<protein>
    <submittedName>
        <fullName evidence="1">Uncharacterized protein</fullName>
    </submittedName>
</protein>
<sequence>MQSYSQIADPSLSIDDLASLGDRLNLPEGWRYQAITLEEDLLLKANGVAYVINDEFYNTYQQILP</sequence>
<dbReference type="EMBL" id="VSSQ01107580">
    <property type="protein sequence ID" value="MPN46693.1"/>
    <property type="molecule type" value="Genomic_DNA"/>
</dbReference>
<accession>A0A645IH64</accession>
<evidence type="ECO:0000313" key="1">
    <source>
        <dbReference type="EMBL" id="MPN46693.1"/>
    </source>
</evidence>